<evidence type="ECO:0000313" key="5">
    <source>
        <dbReference type="Proteomes" id="UP001056291"/>
    </source>
</evidence>
<evidence type="ECO:0000259" key="3">
    <source>
        <dbReference type="PROSITE" id="PS50977"/>
    </source>
</evidence>
<dbReference type="Proteomes" id="UP001056291">
    <property type="component" value="Chromosome"/>
</dbReference>
<dbReference type="InterPro" id="IPR001647">
    <property type="entry name" value="HTH_TetR"/>
</dbReference>
<reference evidence="4" key="1">
    <citation type="submission" date="2022-06" db="EMBL/GenBank/DDBJ databases">
        <title>Sneathiella actinostolidae sp. nov., isolated from a sea anemonein the Western Pacific Ocean.</title>
        <authorList>
            <person name="Wei M.J."/>
        </authorList>
    </citation>
    <scope>NUCLEOTIDE SEQUENCE</scope>
    <source>
        <strain evidence="4">PHK-P5</strain>
    </source>
</reference>
<name>A0ABY4W1Q1_9PROT</name>
<dbReference type="PROSITE" id="PS50977">
    <property type="entry name" value="HTH_TETR_2"/>
    <property type="match status" value="1"/>
</dbReference>
<evidence type="ECO:0000256" key="1">
    <source>
        <dbReference type="ARBA" id="ARBA00023125"/>
    </source>
</evidence>
<dbReference type="SUPFAM" id="SSF46689">
    <property type="entry name" value="Homeodomain-like"/>
    <property type="match status" value="1"/>
</dbReference>
<dbReference type="Pfam" id="PF00440">
    <property type="entry name" value="TetR_N"/>
    <property type="match status" value="1"/>
</dbReference>
<proteinExistence type="predicted"/>
<dbReference type="RefSeq" id="WP_251933808.1">
    <property type="nucleotide sequence ID" value="NZ_CP098747.1"/>
</dbReference>
<dbReference type="InterPro" id="IPR050109">
    <property type="entry name" value="HTH-type_TetR-like_transc_reg"/>
</dbReference>
<evidence type="ECO:0000256" key="2">
    <source>
        <dbReference type="PROSITE-ProRule" id="PRU00335"/>
    </source>
</evidence>
<dbReference type="PANTHER" id="PTHR30055:SF235">
    <property type="entry name" value="TRANSCRIPTIONAL REGULATORY PROTEIN"/>
    <property type="match status" value="1"/>
</dbReference>
<organism evidence="4 5">
    <name type="scientific">Sneathiella marina</name>
    <dbReference type="NCBI Taxonomy" id="2950108"/>
    <lineage>
        <taxon>Bacteria</taxon>
        <taxon>Pseudomonadati</taxon>
        <taxon>Pseudomonadota</taxon>
        <taxon>Alphaproteobacteria</taxon>
        <taxon>Sneathiellales</taxon>
        <taxon>Sneathiellaceae</taxon>
        <taxon>Sneathiella</taxon>
    </lineage>
</organism>
<evidence type="ECO:0000313" key="4">
    <source>
        <dbReference type="EMBL" id="USG60892.1"/>
    </source>
</evidence>
<keyword evidence="1 2" id="KW-0238">DNA-binding</keyword>
<protein>
    <submittedName>
        <fullName evidence="4">TetR/AcrR family transcriptional regulator</fullName>
    </submittedName>
</protein>
<sequence>MAKTLTQNKIKIAAQKLFAEKGMDGVSVREIVAAAGQKNMASLHYYFRTKEDLARVLLLDAAEVIDAERVRLMDAAEAAGGPKSVQEVLEIFVASAVLPNNDPRSNSNIRLFLQTFQSDAEFVQKTVADSGDIGYFRCLGHLKKMMSHIEEATMKRRIYLLQHYVFNALAARERAKSVAGPETPLWKDDGMMKELLKTAENLLLGPTDLE</sequence>
<accession>A0ABY4W1Q1</accession>
<keyword evidence="5" id="KW-1185">Reference proteome</keyword>
<gene>
    <name evidence="4" type="ORF">NBZ79_17175</name>
</gene>
<dbReference type="PANTHER" id="PTHR30055">
    <property type="entry name" value="HTH-TYPE TRANSCRIPTIONAL REGULATOR RUTR"/>
    <property type="match status" value="1"/>
</dbReference>
<feature type="domain" description="HTH tetR-type" evidence="3">
    <location>
        <begin position="4"/>
        <end position="65"/>
    </location>
</feature>
<dbReference type="InterPro" id="IPR009057">
    <property type="entry name" value="Homeodomain-like_sf"/>
</dbReference>
<dbReference type="Gene3D" id="1.10.357.10">
    <property type="entry name" value="Tetracycline Repressor, domain 2"/>
    <property type="match status" value="1"/>
</dbReference>
<feature type="DNA-binding region" description="H-T-H motif" evidence="2">
    <location>
        <begin position="28"/>
        <end position="47"/>
    </location>
</feature>
<dbReference type="EMBL" id="CP098747">
    <property type="protein sequence ID" value="USG60892.1"/>
    <property type="molecule type" value="Genomic_DNA"/>
</dbReference>